<comment type="similarity">
    <text evidence="1">Belongs to the DapA family.</text>
</comment>
<organism evidence="3 4">
    <name type="scientific">Microbacterium ureisolvens</name>
    <dbReference type="NCBI Taxonomy" id="2781186"/>
    <lineage>
        <taxon>Bacteria</taxon>
        <taxon>Bacillati</taxon>
        <taxon>Actinomycetota</taxon>
        <taxon>Actinomycetes</taxon>
        <taxon>Micrococcales</taxon>
        <taxon>Microbacteriaceae</taxon>
        <taxon>Microbacterium</taxon>
    </lineage>
</organism>
<keyword evidence="2" id="KW-0456">Lyase</keyword>
<accession>A0ABS7I2X8</accession>
<evidence type="ECO:0000313" key="4">
    <source>
        <dbReference type="Proteomes" id="UP000777440"/>
    </source>
</evidence>
<keyword evidence="4" id="KW-1185">Reference proteome</keyword>
<dbReference type="PANTHER" id="PTHR12128">
    <property type="entry name" value="DIHYDRODIPICOLINATE SYNTHASE"/>
    <property type="match status" value="1"/>
</dbReference>
<dbReference type="PANTHER" id="PTHR12128:SF66">
    <property type="entry name" value="4-HYDROXY-2-OXOGLUTARATE ALDOLASE, MITOCHONDRIAL"/>
    <property type="match status" value="1"/>
</dbReference>
<reference evidence="3 4" key="1">
    <citation type="journal article" date="2021" name="MBio">
        <title>Poor Competitiveness of Bradyrhizobium in Pigeon Pea Root Colonization in Indian Soils.</title>
        <authorList>
            <person name="Chalasani D."/>
            <person name="Basu A."/>
            <person name="Pullabhotla S.V.S.R.N."/>
            <person name="Jorrin B."/>
            <person name="Neal A.L."/>
            <person name="Poole P.S."/>
            <person name="Podile A.R."/>
            <person name="Tkacz A."/>
        </authorList>
    </citation>
    <scope>NUCLEOTIDE SEQUENCE [LARGE SCALE GENOMIC DNA]</scope>
    <source>
        <strain evidence="3 4">HU12</strain>
    </source>
</reference>
<evidence type="ECO:0000313" key="3">
    <source>
        <dbReference type="EMBL" id="MBW9111908.1"/>
    </source>
</evidence>
<dbReference type="RefSeq" id="WP_220292519.1">
    <property type="nucleotide sequence ID" value="NZ_JAEUAX010000019.1"/>
</dbReference>
<name>A0ABS7I2X8_9MICO</name>
<gene>
    <name evidence="3" type="ORF">JNB61_19245</name>
</gene>
<proteinExistence type="inferred from homology"/>
<evidence type="ECO:0000256" key="1">
    <source>
        <dbReference type="ARBA" id="ARBA00007592"/>
    </source>
</evidence>
<dbReference type="CDD" id="cd00408">
    <property type="entry name" value="DHDPS-like"/>
    <property type="match status" value="1"/>
</dbReference>
<dbReference type="Proteomes" id="UP000777440">
    <property type="component" value="Unassembled WGS sequence"/>
</dbReference>
<protein>
    <submittedName>
        <fullName evidence="3">Dihydrodipicolinate synthase family protein</fullName>
    </submittedName>
</protein>
<dbReference type="SMART" id="SM01130">
    <property type="entry name" value="DHDPS"/>
    <property type="match status" value="1"/>
</dbReference>
<dbReference type="InterPro" id="IPR013785">
    <property type="entry name" value="Aldolase_TIM"/>
</dbReference>
<dbReference type="Pfam" id="PF00701">
    <property type="entry name" value="DHDPS"/>
    <property type="match status" value="1"/>
</dbReference>
<dbReference type="SUPFAM" id="SSF51569">
    <property type="entry name" value="Aldolase"/>
    <property type="match status" value="1"/>
</dbReference>
<sequence length="312" mass="34634">MMHRLPDGAWPVMLTPYRDDLSIDFDAVDEYTDWLIELGAAGLFTVSLSSEMYDLSGDEQLVLARHVRERAAGRVPVVASTTARGDWRAQADRVAKIATTGVEAVVLISSLVTPPDATDSAWIDTVERILDAVPGVDLGVYECPLPYKRLLPVQTVRWLAQTGRFTLYKDTSHSLATMTERLNVIGDTRMRLYNAAIASLVPSMQAGAAGLSGYAANVYPDLVSWVCRHANDADQTDVLRVQRVLTMVEHSINLRYPSSAKFLLDASSRLHWRARSRWKPESIGDHEGEPLRQIAQLVRELDLGRADLHAAR</sequence>
<dbReference type="EMBL" id="JAEUAX010000019">
    <property type="protein sequence ID" value="MBW9111908.1"/>
    <property type="molecule type" value="Genomic_DNA"/>
</dbReference>
<comment type="caution">
    <text evidence="3">The sequence shown here is derived from an EMBL/GenBank/DDBJ whole genome shotgun (WGS) entry which is preliminary data.</text>
</comment>
<dbReference type="InterPro" id="IPR002220">
    <property type="entry name" value="DapA-like"/>
</dbReference>
<dbReference type="Gene3D" id="3.20.20.70">
    <property type="entry name" value="Aldolase class I"/>
    <property type="match status" value="1"/>
</dbReference>
<evidence type="ECO:0000256" key="2">
    <source>
        <dbReference type="ARBA" id="ARBA00023239"/>
    </source>
</evidence>